<dbReference type="EMBL" id="VTPC01008453">
    <property type="protein sequence ID" value="KAF2892815.1"/>
    <property type="molecule type" value="Genomic_DNA"/>
</dbReference>
<protein>
    <recommendedName>
        <fullName evidence="1">DUF5641 domain-containing protein</fullName>
    </recommendedName>
</protein>
<evidence type="ECO:0000259" key="1">
    <source>
        <dbReference type="Pfam" id="PF18701"/>
    </source>
</evidence>
<dbReference type="Proteomes" id="UP000801492">
    <property type="component" value="Unassembled WGS sequence"/>
</dbReference>
<evidence type="ECO:0000313" key="3">
    <source>
        <dbReference type="Proteomes" id="UP000801492"/>
    </source>
</evidence>
<name>A0A8K0G5W7_IGNLU</name>
<dbReference type="Pfam" id="PF18701">
    <property type="entry name" value="DUF5641"/>
    <property type="match status" value="1"/>
</dbReference>
<sequence>MKTEYTAFMSEYESVGHITEVPCELKSEMPIYYMPHHSVQKPDSKTTKTRVVFDASCKSSTSLSLNDVLMIGPTIQDDLVLILLRFRKLDVVLIGDLASQILVDASQRDLQRIVWRESPEKQIKHYQLNTVMYGMASSSFLATRCLYQIALENAKQFPIECQDLINLKNNICKLLQNYGFKLRKLQSNNDSERLTDLMSSHDLQYTITESASIKTLGVCWIPSTDQFEYNAHHMHASVTCELDSQELLEARMSTALTTSVGIFTFNNIMNRCSKLTTLIRSVAYCLRFIKQMKALLKIRVQDFKKIIENYTTSDDSTETNYLTINEVEAAEIALLKIAQIQVFPNETKPRGWPLHHNADLDMGAIVLLKEDNIPPMQWRLGRITAVHPGKDSVVRVVSVRTKTGVTKRALSKVCLLPLEEVQINLANVLPGLLEDIPIQVIGLGGLRHWLSYSSDKSSPSFYLWEQLKTMVYKTRSKRCCLTKKNSKWLRID</sequence>
<reference evidence="2" key="1">
    <citation type="submission" date="2019-08" db="EMBL/GenBank/DDBJ databases">
        <title>The genome of the North American firefly Photinus pyralis.</title>
        <authorList>
            <consortium name="Photinus pyralis genome working group"/>
            <person name="Fallon T.R."/>
            <person name="Sander Lower S.E."/>
            <person name="Weng J.-K."/>
        </authorList>
    </citation>
    <scope>NUCLEOTIDE SEQUENCE</scope>
    <source>
        <strain evidence="2">TRF0915ILg1</strain>
        <tissue evidence="2">Whole body</tissue>
    </source>
</reference>
<feature type="domain" description="DUF5641" evidence="1">
    <location>
        <begin position="355"/>
        <end position="416"/>
    </location>
</feature>
<comment type="caution">
    <text evidence="2">The sequence shown here is derived from an EMBL/GenBank/DDBJ whole genome shotgun (WGS) entry which is preliminary data.</text>
</comment>
<evidence type="ECO:0000313" key="2">
    <source>
        <dbReference type="EMBL" id="KAF2892815.1"/>
    </source>
</evidence>
<gene>
    <name evidence="2" type="ORF">ILUMI_13358</name>
</gene>
<dbReference type="PANTHER" id="PTHR47331:SF1">
    <property type="entry name" value="GAG-LIKE PROTEIN"/>
    <property type="match status" value="1"/>
</dbReference>
<dbReference type="InterPro" id="IPR043502">
    <property type="entry name" value="DNA/RNA_pol_sf"/>
</dbReference>
<dbReference type="InterPro" id="IPR040676">
    <property type="entry name" value="DUF5641"/>
</dbReference>
<keyword evidence="3" id="KW-1185">Reference proteome</keyword>
<dbReference type="OrthoDB" id="8036689at2759"/>
<accession>A0A8K0G5W7</accession>
<organism evidence="2 3">
    <name type="scientific">Ignelater luminosus</name>
    <name type="common">Cucubano</name>
    <name type="synonym">Pyrophorus luminosus</name>
    <dbReference type="NCBI Taxonomy" id="2038154"/>
    <lineage>
        <taxon>Eukaryota</taxon>
        <taxon>Metazoa</taxon>
        <taxon>Ecdysozoa</taxon>
        <taxon>Arthropoda</taxon>
        <taxon>Hexapoda</taxon>
        <taxon>Insecta</taxon>
        <taxon>Pterygota</taxon>
        <taxon>Neoptera</taxon>
        <taxon>Endopterygota</taxon>
        <taxon>Coleoptera</taxon>
        <taxon>Polyphaga</taxon>
        <taxon>Elateriformia</taxon>
        <taxon>Elateroidea</taxon>
        <taxon>Elateridae</taxon>
        <taxon>Agrypninae</taxon>
        <taxon>Pyrophorini</taxon>
        <taxon>Ignelater</taxon>
    </lineage>
</organism>
<dbReference type="AlphaFoldDB" id="A0A8K0G5W7"/>
<proteinExistence type="predicted"/>
<dbReference type="GO" id="GO:0071897">
    <property type="term" value="P:DNA biosynthetic process"/>
    <property type="evidence" value="ECO:0007669"/>
    <property type="project" value="UniProtKB-ARBA"/>
</dbReference>
<dbReference type="SUPFAM" id="SSF56672">
    <property type="entry name" value="DNA/RNA polymerases"/>
    <property type="match status" value="1"/>
</dbReference>
<dbReference type="PANTHER" id="PTHR47331">
    <property type="entry name" value="PHD-TYPE DOMAIN-CONTAINING PROTEIN"/>
    <property type="match status" value="1"/>
</dbReference>